<dbReference type="SMART" id="SM00064">
    <property type="entry name" value="FYVE"/>
    <property type="match status" value="1"/>
</dbReference>
<keyword evidence="2 4" id="KW-0863">Zinc-finger</keyword>
<dbReference type="EnsemblProtists" id="PYU1_T000153">
    <property type="protein sequence ID" value="PYU1_T000153"/>
    <property type="gene ID" value="PYU1_G000153"/>
</dbReference>
<dbReference type="InterPro" id="IPR013083">
    <property type="entry name" value="Znf_RING/FYVE/PHD"/>
</dbReference>
<evidence type="ECO:0000313" key="9">
    <source>
        <dbReference type="Proteomes" id="UP000019132"/>
    </source>
</evidence>
<reference evidence="9" key="1">
    <citation type="journal article" date="2010" name="Genome Biol.">
        <title>Genome sequence of the necrotrophic plant pathogen Pythium ultimum reveals original pathogenicity mechanisms and effector repertoire.</title>
        <authorList>
            <person name="Levesque C.A."/>
            <person name="Brouwer H."/>
            <person name="Cano L."/>
            <person name="Hamilton J.P."/>
            <person name="Holt C."/>
            <person name="Huitema E."/>
            <person name="Raffaele S."/>
            <person name="Robideau G.P."/>
            <person name="Thines M."/>
            <person name="Win J."/>
            <person name="Zerillo M.M."/>
            <person name="Beakes G.W."/>
            <person name="Boore J.L."/>
            <person name="Busam D."/>
            <person name="Dumas B."/>
            <person name="Ferriera S."/>
            <person name="Fuerstenberg S.I."/>
            <person name="Gachon C.M."/>
            <person name="Gaulin E."/>
            <person name="Govers F."/>
            <person name="Grenville-Briggs L."/>
            <person name="Horner N."/>
            <person name="Hostetler J."/>
            <person name="Jiang R.H."/>
            <person name="Johnson J."/>
            <person name="Krajaejun T."/>
            <person name="Lin H."/>
            <person name="Meijer H.J."/>
            <person name="Moore B."/>
            <person name="Morris P."/>
            <person name="Phuntmart V."/>
            <person name="Puiu D."/>
            <person name="Shetty J."/>
            <person name="Stajich J.E."/>
            <person name="Tripathy S."/>
            <person name="Wawra S."/>
            <person name="van West P."/>
            <person name="Whitty B.R."/>
            <person name="Coutinho P.M."/>
            <person name="Henrissat B."/>
            <person name="Martin F."/>
            <person name="Thomas P.D."/>
            <person name="Tyler B.M."/>
            <person name="De Vries R.P."/>
            <person name="Kamoun S."/>
            <person name="Yandell M."/>
            <person name="Tisserat N."/>
            <person name="Buell C.R."/>
        </authorList>
    </citation>
    <scope>NUCLEOTIDE SEQUENCE</scope>
    <source>
        <strain evidence="9">DAOM:BR144</strain>
    </source>
</reference>
<evidence type="ECO:0000259" key="6">
    <source>
        <dbReference type="PROSITE" id="PS50178"/>
    </source>
</evidence>
<dbReference type="SUPFAM" id="SSF55961">
    <property type="entry name" value="Bet v1-like"/>
    <property type="match status" value="1"/>
</dbReference>
<evidence type="ECO:0000259" key="7">
    <source>
        <dbReference type="PROSITE" id="PS50848"/>
    </source>
</evidence>
<dbReference type="InterPro" id="IPR002913">
    <property type="entry name" value="START_lipid-bd_dom"/>
</dbReference>
<dbReference type="EMBL" id="GL376636">
    <property type="status" value="NOT_ANNOTATED_CDS"/>
    <property type="molecule type" value="Genomic_DNA"/>
</dbReference>
<dbReference type="GO" id="GO:0008289">
    <property type="term" value="F:lipid binding"/>
    <property type="evidence" value="ECO:0007669"/>
    <property type="project" value="InterPro"/>
</dbReference>
<dbReference type="InterPro" id="IPR052727">
    <property type="entry name" value="Rab4/Rab5_effector"/>
</dbReference>
<dbReference type="Pfam" id="PF01852">
    <property type="entry name" value="START"/>
    <property type="match status" value="1"/>
</dbReference>
<name>K3W5B2_GLOUD</name>
<evidence type="ECO:0000313" key="8">
    <source>
        <dbReference type="EnsemblProtists" id="PYU1_T000153"/>
    </source>
</evidence>
<organism evidence="8 9">
    <name type="scientific">Globisporangium ultimum (strain ATCC 200006 / CBS 805.95 / DAOM BR144)</name>
    <name type="common">Pythium ultimum</name>
    <dbReference type="NCBI Taxonomy" id="431595"/>
    <lineage>
        <taxon>Eukaryota</taxon>
        <taxon>Sar</taxon>
        <taxon>Stramenopiles</taxon>
        <taxon>Oomycota</taxon>
        <taxon>Peronosporomycetes</taxon>
        <taxon>Pythiales</taxon>
        <taxon>Pythiaceae</taxon>
        <taxon>Globisporangium</taxon>
    </lineage>
</organism>
<dbReference type="OMA" id="FAGEPTH"/>
<dbReference type="PROSITE" id="PS50848">
    <property type="entry name" value="START"/>
    <property type="match status" value="1"/>
</dbReference>
<dbReference type="Gene3D" id="3.30.530.20">
    <property type="match status" value="1"/>
</dbReference>
<keyword evidence="3" id="KW-0862">Zinc</keyword>
<dbReference type="PANTHER" id="PTHR13510">
    <property type="entry name" value="FYVE-FINGER-CONTAINING RAB5 EFFECTOR PROTEIN RABENOSYN-5-RELATED"/>
    <property type="match status" value="1"/>
</dbReference>
<feature type="region of interest" description="Disordered" evidence="5">
    <location>
        <begin position="1"/>
        <end position="55"/>
    </location>
</feature>
<feature type="compositionally biased region" description="Acidic residues" evidence="5">
    <location>
        <begin position="428"/>
        <end position="443"/>
    </location>
</feature>
<dbReference type="InterPro" id="IPR017455">
    <property type="entry name" value="Znf_FYVE-rel"/>
</dbReference>
<evidence type="ECO:0000256" key="1">
    <source>
        <dbReference type="ARBA" id="ARBA00022723"/>
    </source>
</evidence>
<reference evidence="9" key="2">
    <citation type="submission" date="2010-04" db="EMBL/GenBank/DDBJ databases">
        <authorList>
            <person name="Buell R."/>
            <person name="Hamilton J."/>
            <person name="Hostetler J."/>
        </authorList>
    </citation>
    <scope>NUCLEOTIDE SEQUENCE [LARGE SCALE GENOMIC DNA]</scope>
    <source>
        <strain evidence="9">DAOM:BR144</strain>
    </source>
</reference>
<dbReference type="eggNOG" id="KOG0230">
    <property type="taxonomic scope" value="Eukaryota"/>
</dbReference>
<dbReference type="VEuPathDB" id="FungiDB:PYU1_G000153"/>
<dbReference type="Pfam" id="PF01363">
    <property type="entry name" value="FYVE"/>
    <property type="match status" value="1"/>
</dbReference>
<feature type="compositionally biased region" description="Basic and acidic residues" evidence="5">
    <location>
        <begin position="7"/>
        <end position="18"/>
    </location>
</feature>
<dbReference type="AlphaFoldDB" id="K3W5B2"/>
<feature type="region of interest" description="Disordered" evidence="5">
    <location>
        <begin position="398"/>
        <end position="451"/>
    </location>
</feature>
<evidence type="ECO:0008006" key="10">
    <source>
        <dbReference type="Google" id="ProtNLM"/>
    </source>
</evidence>
<dbReference type="PROSITE" id="PS50178">
    <property type="entry name" value="ZF_FYVE"/>
    <property type="match status" value="1"/>
</dbReference>
<protein>
    <recommendedName>
        <fullName evidence="10">FYVE-type domain-containing protein</fullName>
    </recommendedName>
</protein>
<dbReference type="SUPFAM" id="SSF57903">
    <property type="entry name" value="FYVE/PHD zinc finger"/>
    <property type="match status" value="1"/>
</dbReference>
<evidence type="ECO:0000256" key="5">
    <source>
        <dbReference type="SAM" id="MobiDB-lite"/>
    </source>
</evidence>
<dbReference type="HOGENOM" id="CLU_607638_0_0_1"/>
<feature type="compositionally biased region" description="Acidic residues" evidence="5">
    <location>
        <begin position="411"/>
        <end position="420"/>
    </location>
</feature>
<proteinExistence type="predicted"/>
<evidence type="ECO:0000256" key="2">
    <source>
        <dbReference type="ARBA" id="ARBA00022771"/>
    </source>
</evidence>
<evidence type="ECO:0000256" key="4">
    <source>
        <dbReference type="PROSITE-ProRule" id="PRU00091"/>
    </source>
</evidence>
<dbReference type="InParanoid" id="K3W5B2"/>
<dbReference type="InterPro" id="IPR023393">
    <property type="entry name" value="START-like_dom_sf"/>
</dbReference>
<dbReference type="STRING" id="431595.K3W5B2"/>
<dbReference type="CDD" id="cd00065">
    <property type="entry name" value="FYVE_like_SF"/>
    <property type="match status" value="1"/>
</dbReference>
<dbReference type="Gene3D" id="3.30.40.10">
    <property type="entry name" value="Zinc/RING finger domain, C3HC4 (zinc finger)"/>
    <property type="match status" value="1"/>
</dbReference>
<evidence type="ECO:0000256" key="3">
    <source>
        <dbReference type="ARBA" id="ARBA00022833"/>
    </source>
</evidence>
<keyword evidence="1" id="KW-0479">Metal-binding</keyword>
<dbReference type="PANTHER" id="PTHR13510:SF44">
    <property type="entry name" value="RABENOSYN-5"/>
    <property type="match status" value="1"/>
</dbReference>
<dbReference type="InterPro" id="IPR000306">
    <property type="entry name" value="Znf_FYVE"/>
</dbReference>
<reference evidence="8" key="3">
    <citation type="submission" date="2015-02" db="UniProtKB">
        <authorList>
            <consortium name="EnsemblProtists"/>
        </authorList>
    </citation>
    <scope>IDENTIFICATION</scope>
    <source>
        <strain evidence="8">DAOM BR144</strain>
    </source>
</reference>
<accession>K3W5B2</accession>
<sequence>MYASPSEDMRSGSARNREPSPFTGPPAAASERRMVNGTFTSPWTPNGERTDPSRAAAVAAVKAANNKKKAAQEAENPFRLPPLSKAEMAYMVRKAKESSIALVDHAHTLDGPVEWQYTGKFRGIQMYRGEGTTADASNSGMEYMCGVTTMMGTLDEVSKYFDQMTTEKMRAKKADDVLDCAVLYAIEDGDKKNPYYRVAVKYTSFEGPSTFSRARDYVYLECQDTFRHASGRRGWVLSMHSIKLPNCPEMDGTVRGSMYHSGYVFVEAEKPGYMDVMHSLQINFKATKRLPSFMLNSALKRRITSVIKISREIQMARMGQQTLLKKQDLMPKKSTSLCTNCSRKFTLFIRKTRCRMCGQVVCQSCAPQVDWDTQGEGTKKTRICMKCYRMGGTILAPSSSSTGTAKNSAEYSDDEDLAAEEEAHAAHEEDDEEGGEDGLEEQTEVISIHAR</sequence>
<dbReference type="GO" id="GO:0008270">
    <property type="term" value="F:zinc ion binding"/>
    <property type="evidence" value="ECO:0007669"/>
    <property type="project" value="UniProtKB-KW"/>
</dbReference>
<dbReference type="InterPro" id="IPR011011">
    <property type="entry name" value="Znf_FYVE_PHD"/>
</dbReference>
<dbReference type="Proteomes" id="UP000019132">
    <property type="component" value="Unassembled WGS sequence"/>
</dbReference>
<feature type="domain" description="START" evidence="7">
    <location>
        <begin position="215"/>
        <end position="301"/>
    </location>
</feature>
<keyword evidence="9" id="KW-1185">Reference proteome</keyword>
<feature type="compositionally biased region" description="Polar residues" evidence="5">
    <location>
        <begin position="398"/>
        <end position="410"/>
    </location>
</feature>
<feature type="domain" description="FYVE-type" evidence="6">
    <location>
        <begin position="332"/>
        <end position="392"/>
    </location>
</feature>